<evidence type="ECO:0000313" key="14">
    <source>
        <dbReference type="Proteomes" id="UP001153269"/>
    </source>
</evidence>
<dbReference type="GO" id="GO:0031629">
    <property type="term" value="P:synaptic vesicle fusion to presynaptic active zone membrane"/>
    <property type="evidence" value="ECO:0007669"/>
    <property type="project" value="TreeGrafter"/>
</dbReference>
<dbReference type="GO" id="GO:0019905">
    <property type="term" value="F:syntaxin binding"/>
    <property type="evidence" value="ECO:0007669"/>
    <property type="project" value="TreeGrafter"/>
</dbReference>
<evidence type="ECO:0000259" key="12">
    <source>
        <dbReference type="PROSITE" id="PS50192"/>
    </source>
</evidence>
<dbReference type="PROSITE" id="PS50192">
    <property type="entry name" value="T_SNARE"/>
    <property type="match status" value="2"/>
</dbReference>
<dbReference type="InterPro" id="IPR000928">
    <property type="entry name" value="SNAP-25_dom"/>
</dbReference>
<dbReference type="CDD" id="cd15889">
    <property type="entry name" value="SNARE_SNAP25N_23N"/>
    <property type="match status" value="1"/>
</dbReference>
<feature type="compositionally biased region" description="Polar residues" evidence="11">
    <location>
        <begin position="71"/>
        <end position="80"/>
    </location>
</feature>
<dbReference type="GO" id="GO:0016082">
    <property type="term" value="P:synaptic vesicle priming"/>
    <property type="evidence" value="ECO:0007669"/>
    <property type="project" value="TreeGrafter"/>
</dbReference>
<dbReference type="FunFam" id="1.20.5.110:FF:000007">
    <property type="entry name" value="Synaptosomal-associated protein"/>
    <property type="match status" value="1"/>
</dbReference>
<dbReference type="FunFam" id="1.20.5.110:FF:000018">
    <property type="entry name" value="Synaptosomal-associated protein"/>
    <property type="match status" value="1"/>
</dbReference>
<protein>
    <recommendedName>
        <fullName evidence="9">Synaptosomal-associated protein</fullName>
    </recommendedName>
</protein>
<dbReference type="PANTHER" id="PTHR19305">
    <property type="entry name" value="SYNAPTOSOMAL ASSOCIATED PROTEIN"/>
    <property type="match status" value="1"/>
</dbReference>
<comment type="subunit">
    <text evidence="8">Homotetramer (via coiled-coil domain), also forms heterotetramers with STX4 and VAMP3. Found in a complex with VAMP8 and STX1A. Found in a complex with VAMP8 and STX4 in pancreas. Interacts simultaneously with SNAPIN and SYN4. Interacts with STX1A. Interacts with STX12. Interacts tightly to multiple syntaxins and synaptobrevins/VAMPs. Interacts with ZDHHC13 (via ANK repeats). Interacts with ZDHHC17 (via ANK repeats).</text>
</comment>
<evidence type="ECO:0000256" key="2">
    <source>
        <dbReference type="ARBA" id="ARBA00022599"/>
    </source>
</evidence>
<proteinExistence type="inferred from homology"/>
<keyword evidence="5 10" id="KW-0175">Coiled coil</keyword>
<comment type="function">
    <text evidence="7">Essential component of the high affinity receptor for the general membrane fusion machinery and an important regulator of transport vesicle docking and fusion.</text>
</comment>
<dbReference type="AlphaFoldDB" id="A0A9N7YNM5"/>
<dbReference type="GO" id="GO:0043005">
    <property type="term" value="C:neuron projection"/>
    <property type="evidence" value="ECO:0007669"/>
    <property type="project" value="UniProtKB-KW"/>
</dbReference>
<dbReference type="GO" id="GO:0098793">
    <property type="term" value="C:presynapse"/>
    <property type="evidence" value="ECO:0007669"/>
    <property type="project" value="GOC"/>
</dbReference>
<evidence type="ECO:0000256" key="3">
    <source>
        <dbReference type="ARBA" id="ARBA00022737"/>
    </source>
</evidence>
<evidence type="ECO:0000256" key="6">
    <source>
        <dbReference type="ARBA" id="ARBA00034102"/>
    </source>
</evidence>
<keyword evidence="14" id="KW-1185">Reference proteome</keyword>
<keyword evidence="2" id="KW-0771">Synaptosome</keyword>
<feature type="region of interest" description="Disordered" evidence="11">
    <location>
        <begin position="1"/>
        <end position="100"/>
    </location>
</feature>
<dbReference type="SUPFAM" id="SSF58038">
    <property type="entry name" value="SNARE fusion complex"/>
    <property type="match status" value="2"/>
</dbReference>
<dbReference type="Proteomes" id="UP001153269">
    <property type="component" value="Unassembled WGS sequence"/>
</dbReference>
<evidence type="ECO:0000256" key="1">
    <source>
        <dbReference type="ARBA" id="ARBA00009480"/>
    </source>
</evidence>
<feature type="domain" description="T-SNARE coiled-coil homology" evidence="12">
    <location>
        <begin position="251"/>
        <end position="313"/>
    </location>
</feature>
<evidence type="ECO:0000256" key="8">
    <source>
        <dbReference type="ARBA" id="ARBA00065910"/>
    </source>
</evidence>
<evidence type="ECO:0000256" key="4">
    <source>
        <dbReference type="ARBA" id="ARBA00023018"/>
    </source>
</evidence>
<accession>A0A9N7YNM5</accession>
<evidence type="ECO:0000256" key="11">
    <source>
        <dbReference type="SAM" id="MobiDB-lite"/>
    </source>
</evidence>
<dbReference type="Gene3D" id="1.20.5.110">
    <property type="match status" value="2"/>
</dbReference>
<comment type="caution">
    <text evidence="13">The sequence shown here is derived from an EMBL/GenBank/DDBJ whole genome shotgun (WGS) entry which is preliminary data.</text>
</comment>
<dbReference type="InterPro" id="IPR000727">
    <property type="entry name" value="T_SNARE_dom"/>
</dbReference>
<comment type="subcellular location">
    <subcellularLocation>
        <location evidence="6">Synapse</location>
        <location evidence="6">Synaptosome</location>
    </subcellularLocation>
</comment>
<feature type="coiled-coil region" evidence="10">
    <location>
        <begin position="144"/>
        <end position="178"/>
    </location>
</feature>
<dbReference type="Pfam" id="PF00835">
    <property type="entry name" value="SNAP-25"/>
    <property type="match status" value="1"/>
</dbReference>
<dbReference type="EMBL" id="CADEAL010001591">
    <property type="protein sequence ID" value="CAB1433757.1"/>
    <property type="molecule type" value="Genomic_DNA"/>
</dbReference>
<dbReference type="SMART" id="SM00397">
    <property type="entry name" value="t_SNARE"/>
    <property type="match status" value="2"/>
</dbReference>
<dbReference type="GO" id="GO:0005484">
    <property type="term" value="F:SNAP receptor activity"/>
    <property type="evidence" value="ECO:0007669"/>
    <property type="project" value="TreeGrafter"/>
</dbReference>
<evidence type="ECO:0000256" key="10">
    <source>
        <dbReference type="SAM" id="Coils"/>
    </source>
</evidence>
<organism evidence="13 14">
    <name type="scientific">Pleuronectes platessa</name>
    <name type="common">European plaice</name>
    <dbReference type="NCBI Taxonomy" id="8262"/>
    <lineage>
        <taxon>Eukaryota</taxon>
        <taxon>Metazoa</taxon>
        <taxon>Chordata</taxon>
        <taxon>Craniata</taxon>
        <taxon>Vertebrata</taxon>
        <taxon>Euteleostomi</taxon>
        <taxon>Actinopterygii</taxon>
        <taxon>Neopterygii</taxon>
        <taxon>Teleostei</taxon>
        <taxon>Neoteleostei</taxon>
        <taxon>Acanthomorphata</taxon>
        <taxon>Carangaria</taxon>
        <taxon>Pleuronectiformes</taxon>
        <taxon>Pleuronectoidei</taxon>
        <taxon>Pleuronectidae</taxon>
        <taxon>Pleuronectes</taxon>
    </lineage>
</organism>
<evidence type="ECO:0000313" key="13">
    <source>
        <dbReference type="EMBL" id="CAB1433757.1"/>
    </source>
</evidence>
<feature type="compositionally biased region" description="Polar residues" evidence="11">
    <location>
        <begin position="1"/>
        <end position="13"/>
    </location>
</feature>
<dbReference type="GO" id="GO:0005886">
    <property type="term" value="C:plasma membrane"/>
    <property type="evidence" value="ECO:0007669"/>
    <property type="project" value="TreeGrafter"/>
</dbReference>
<dbReference type="GO" id="GO:0031201">
    <property type="term" value="C:SNARE complex"/>
    <property type="evidence" value="ECO:0007669"/>
    <property type="project" value="TreeGrafter"/>
</dbReference>
<sequence length="315" mass="34461">MMENQSHPLQDTITALGRSFQRQTDSPYAAEGEHVNAAQHTTQDGGATEGIQKFPAAKFSPTERKEEQQQRGDLSTQAGGPQNIELGAAGGASKQDSSKMDDMTVEQIALRADQVTDESLESTRRMLQMAEESKQTGVNTMVMLDQQGEQLKNAENGMDQINQDMKLAEKNLTDLSKCCGICVCPCDRVSTIEHETKYKKTWGIRGIGGDGENDDSDKVISKQPPGARNGQAGQLNAPAPSGPYIKRITNDAREDEMEENLDAVGSIIGNLKTMAMDMGSEIDKQNVQIDRITDKADMNKVRIDDANQRANKLIK</sequence>
<keyword evidence="3" id="KW-0677">Repeat</keyword>
<reference evidence="13" key="1">
    <citation type="submission" date="2020-03" db="EMBL/GenBank/DDBJ databases">
        <authorList>
            <person name="Weist P."/>
        </authorList>
    </citation>
    <scope>NUCLEOTIDE SEQUENCE</scope>
</reference>
<feature type="region of interest" description="Disordered" evidence="11">
    <location>
        <begin position="207"/>
        <end position="243"/>
    </location>
</feature>
<evidence type="ECO:0000256" key="5">
    <source>
        <dbReference type="ARBA" id="ARBA00023054"/>
    </source>
</evidence>
<evidence type="ECO:0000256" key="9">
    <source>
        <dbReference type="RuleBase" id="RU003496"/>
    </source>
</evidence>
<comment type="similarity">
    <text evidence="1 9">Belongs to the SNAP-25 family.</text>
</comment>
<dbReference type="PANTHER" id="PTHR19305:SF4">
    <property type="entry name" value="SYNAPTOSOMAL-ASSOCIATED PROTEIN 23"/>
    <property type="match status" value="1"/>
</dbReference>
<feature type="domain" description="T-SNARE coiled-coil homology" evidence="12">
    <location>
        <begin position="113"/>
        <end position="175"/>
    </location>
</feature>
<dbReference type="CDD" id="cd15885">
    <property type="entry name" value="SNARE_SNAP25C"/>
    <property type="match status" value="1"/>
</dbReference>
<keyword evidence="4" id="KW-0770">Synapse</keyword>
<name>A0A9N7YNM5_PLEPL</name>
<evidence type="ECO:0000256" key="7">
    <source>
        <dbReference type="ARBA" id="ARBA00053876"/>
    </source>
</evidence>
<gene>
    <name evidence="13" type="ORF">PLEPLA_LOCUS21848</name>
</gene>
<feature type="compositionally biased region" description="Basic and acidic residues" evidence="11">
    <location>
        <begin position="61"/>
        <end position="70"/>
    </location>
</feature>